<dbReference type="EMBL" id="BMOK01000001">
    <property type="protein sequence ID" value="GGL40493.1"/>
    <property type="molecule type" value="Genomic_DNA"/>
</dbReference>
<keyword evidence="5 6" id="KW-0472">Membrane</keyword>
<protein>
    <submittedName>
        <fullName evidence="9">DNA internalization-related competence protein ComEC/Rec2</fullName>
    </submittedName>
</protein>
<dbReference type="RefSeq" id="WP_188800641.1">
    <property type="nucleotide sequence ID" value="NZ_BMOK01000001.1"/>
</dbReference>
<comment type="subcellular location">
    <subcellularLocation>
        <location evidence="1">Cell membrane</location>
        <topology evidence="1">Multi-pass membrane protein</topology>
    </subcellularLocation>
</comment>
<keyword evidence="3 6" id="KW-0812">Transmembrane</keyword>
<dbReference type="AlphaFoldDB" id="A0A917RWM7"/>
<feature type="transmembrane region" description="Helical" evidence="6">
    <location>
        <begin position="329"/>
        <end position="349"/>
    </location>
</feature>
<dbReference type="NCBIfam" id="TIGR00360">
    <property type="entry name" value="ComEC_N-term"/>
    <property type="match status" value="1"/>
</dbReference>
<evidence type="ECO:0000256" key="7">
    <source>
        <dbReference type="SAM" id="SignalP"/>
    </source>
</evidence>
<feature type="transmembrane region" description="Helical" evidence="6">
    <location>
        <begin position="408"/>
        <end position="429"/>
    </location>
</feature>
<dbReference type="InterPro" id="IPR001279">
    <property type="entry name" value="Metallo-B-lactamas"/>
</dbReference>
<keyword evidence="2" id="KW-1003">Cell membrane</keyword>
<dbReference type="SUPFAM" id="SSF56281">
    <property type="entry name" value="Metallo-hydrolase/oxidoreductase"/>
    <property type="match status" value="1"/>
</dbReference>
<dbReference type="Gene3D" id="3.60.15.10">
    <property type="entry name" value="Ribonuclease Z/Hydroxyacylglutathione hydrolase-like"/>
    <property type="match status" value="1"/>
</dbReference>
<sequence>MPFEGRWHLLALCACLSAWAAAGNQPAVPLLLLIAYGLYLIFGGHYSLFAAFAALFLIIGTDVFFFQTNRTILSERQSDFEGTMEGSPFFDGNQLSFMLKTSSGEVVKTFVKLPSEEVKNKLSRSLRPGVICRLSGQLERPRAPSNFHAFDNRRYLALHHVYWELKANGPPICRDRSVSPADHLKRFRQDQINQINALFSPSSAEMINALVFGDDSGFDPELADAYRLFGLVHLLVVSGMHVTVIFGCLFFAARRLGMVREHIVILFLLLVPVYVIMTGAEPSIVRSGLTTCLFLASDLLKKRRLRTTDVISGACLIMIAWDPNVVFDLGFQLSFATTFAILIIGSQVIEKYRSPLIRIGALSMISELAAFPIVIFSFYQLSLISFFLSIFFVPFLTFVILPLSASAYLFSILFPSSAGFMSFVIDLFLTPPHQALLFLYRHPVLQLNYGSMSPWLLSTAVLIIYAILLIWERSSKSWTLPLLIFPFLLIYGIVVFYDWINPYGSVTFLDVGQGDSILIRLPHRQGNILIDSGGSLPYFQKSWEKRKKPFEVGRDVVLHELRAMGIGSLDAVVMTHSDFDHVGGMGSIIGQMPIKKIVISPYFNPDQTDIKLFRQAVGIGTKIDELKSGDRLIIGNSVFYVLSPLGRSNSNDNSLVLQTMLGGKSWVFTGDLGTDGERRLLAQYPSIRADVLKLGHHGSRNSSSENWLSQLNPSIAIVSAGKNNRYGHPHQDVLDRLQVHHTEVLRTDRSGALQFLFSKSRVVRIRTAAIQK</sequence>
<evidence type="ECO:0000256" key="4">
    <source>
        <dbReference type="ARBA" id="ARBA00022989"/>
    </source>
</evidence>
<dbReference type="InterPro" id="IPR052159">
    <property type="entry name" value="Competence_DNA_uptake"/>
</dbReference>
<evidence type="ECO:0000259" key="8">
    <source>
        <dbReference type="SMART" id="SM00849"/>
    </source>
</evidence>
<feature type="transmembrane region" description="Helical" evidence="6">
    <location>
        <begin position="225"/>
        <end position="252"/>
    </location>
</feature>
<dbReference type="InterPro" id="IPR025405">
    <property type="entry name" value="DUF4131"/>
</dbReference>
<keyword evidence="7" id="KW-0732">Signal</keyword>
<feature type="transmembrane region" description="Helical" evidence="6">
    <location>
        <begin position="356"/>
        <end position="375"/>
    </location>
</feature>
<feature type="transmembrane region" description="Helical" evidence="6">
    <location>
        <begin position="449"/>
        <end position="471"/>
    </location>
</feature>
<evidence type="ECO:0000313" key="9">
    <source>
        <dbReference type="EMBL" id="GGL40493.1"/>
    </source>
</evidence>
<dbReference type="InterPro" id="IPR036866">
    <property type="entry name" value="RibonucZ/Hydroxyglut_hydro"/>
</dbReference>
<proteinExistence type="predicted"/>
<dbReference type="SMART" id="SM00849">
    <property type="entry name" value="Lactamase_B"/>
    <property type="match status" value="1"/>
</dbReference>
<dbReference type="InterPro" id="IPR004797">
    <property type="entry name" value="Competence_ComEC/Rec2"/>
</dbReference>
<dbReference type="Pfam" id="PF13567">
    <property type="entry name" value="DUF4131"/>
    <property type="match status" value="1"/>
</dbReference>
<dbReference type="PANTHER" id="PTHR30619">
    <property type="entry name" value="DNA INTERNALIZATION/COMPETENCE PROTEIN COMEC/REC2"/>
    <property type="match status" value="1"/>
</dbReference>
<reference evidence="9" key="2">
    <citation type="submission" date="2020-09" db="EMBL/GenBank/DDBJ databases">
        <authorList>
            <person name="Sun Q."/>
            <person name="Ohkuma M."/>
        </authorList>
    </citation>
    <scope>NUCLEOTIDE SEQUENCE</scope>
    <source>
        <strain evidence="9">JCM 15325</strain>
    </source>
</reference>
<evidence type="ECO:0000256" key="1">
    <source>
        <dbReference type="ARBA" id="ARBA00004651"/>
    </source>
</evidence>
<feature type="transmembrane region" description="Helical" evidence="6">
    <location>
        <begin position="259"/>
        <end position="277"/>
    </location>
</feature>
<evidence type="ECO:0000256" key="5">
    <source>
        <dbReference type="ARBA" id="ARBA00023136"/>
    </source>
</evidence>
<name>A0A917RWM7_9BACL</name>
<dbReference type="Proteomes" id="UP000654670">
    <property type="component" value="Unassembled WGS sequence"/>
</dbReference>
<feature type="transmembrane region" description="Helical" evidence="6">
    <location>
        <begin position="381"/>
        <end position="401"/>
    </location>
</feature>
<reference evidence="9" key="1">
    <citation type="journal article" date="2014" name="Int. J. Syst. Evol. Microbiol.">
        <title>Complete genome sequence of Corynebacterium casei LMG S-19264T (=DSM 44701T), isolated from a smear-ripened cheese.</title>
        <authorList>
            <consortium name="US DOE Joint Genome Institute (JGI-PGF)"/>
            <person name="Walter F."/>
            <person name="Albersmeier A."/>
            <person name="Kalinowski J."/>
            <person name="Ruckert C."/>
        </authorList>
    </citation>
    <scope>NUCLEOTIDE SEQUENCE</scope>
    <source>
        <strain evidence="9">JCM 15325</strain>
    </source>
</reference>
<keyword evidence="4 6" id="KW-1133">Transmembrane helix</keyword>
<feature type="chain" id="PRO_5039584755" evidence="7">
    <location>
        <begin position="21"/>
        <end position="772"/>
    </location>
</feature>
<comment type="caution">
    <text evidence="9">The sequence shown here is derived from an EMBL/GenBank/DDBJ whole genome shotgun (WGS) entry which is preliminary data.</text>
</comment>
<evidence type="ECO:0000256" key="3">
    <source>
        <dbReference type="ARBA" id="ARBA00022692"/>
    </source>
</evidence>
<evidence type="ECO:0000256" key="2">
    <source>
        <dbReference type="ARBA" id="ARBA00022475"/>
    </source>
</evidence>
<feature type="transmembrane region" description="Helical" evidence="6">
    <location>
        <begin position="478"/>
        <end position="500"/>
    </location>
</feature>
<organism evidence="9 10">
    <name type="scientific">Sporolactobacillus putidus</name>
    <dbReference type="NCBI Taxonomy" id="492735"/>
    <lineage>
        <taxon>Bacteria</taxon>
        <taxon>Bacillati</taxon>
        <taxon>Bacillota</taxon>
        <taxon>Bacilli</taxon>
        <taxon>Bacillales</taxon>
        <taxon>Sporolactobacillaceae</taxon>
        <taxon>Sporolactobacillus</taxon>
    </lineage>
</organism>
<accession>A0A917RWM7</accession>
<feature type="signal peptide" evidence="7">
    <location>
        <begin position="1"/>
        <end position="20"/>
    </location>
</feature>
<dbReference type="InterPro" id="IPR004477">
    <property type="entry name" value="ComEC_N"/>
</dbReference>
<dbReference type="GO" id="GO:0005886">
    <property type="term" value="C:plasma membrane"/>
    <property type="evidence" value="ECO:0007669"/>
    <property type="project" value="UniProtKB-SubCell"/>
</dbReference>
<feature type="domain" description="Metallo-beta-lactamase" evidence="8">
    <location>
        <begin position="513"/>
        <end position="722"/>
    </location>
</feature>
<keyword evidence="10" id="KW-1185">Reference proteome</keyword>
<dbReference type="Pfam" id="PF03772">
    <property type="entry name" value="Competence"/>
    <property type="match status" value="1"/>
</dbReference>
<dbReference type="PANTHER" id="PTHR30619:SF1">
    <property type="entry name" value="RECOMBINATION PROTEIN 2"/>
    <property type="match status" value="1"/>
</dbReference>
<evidence type="ECO:0000256" key="6">
    <source>
        <dbReference type="SAM" id="Phobius"/>
    </source>
</evidence>
<feature type="transmembrane region" description="Helical" evidence="6">
    <location>
        <begin position="195"/>
        <end position="213"/>
    </location>
</feature>
<gene>
    <name evidence="9" type="primary">comEC</name>
    <name evidence="9" type="ORF">GCM10007968_00540</name>
</gene>
<feature type="transmembrane region" description="Helical" evidence="6">
    <location>
        <begin position="46"/>
        <end position="66"/>
    </location>
</feature>
<dbReference type="NCBIfam" id="TIGR00361">
    <property type="entry name" value="ComEC_Rec2"/>
    <property type="match status" value="1"/>
</dbReference>
<dbReference type="InterPro" id="IPR035681">
    <property type="entry name" value="ComA-like_MBL"/>
</dbReference>
<dbReference type="CDD" id="cd07731">
    <property type="entry name" value="ComA-like_MBL-fold"/>
    <property type="match status" value="1"/>
</dbReference>
<dbReference type="Pfam" id="PF00753">
    <property type="entry name" value="Lactamase_B"/>
    <property type="match status" value="1"/>
</dbReference>
<evidence type="ECO:0000313" key="10">
    <source>
        <dbReference type="Proteomes" id="UP000654670"/>
    </source>
</evidence>
<dbReference type="GO" id="GO:0030420">
    <property type="term" value="P:establishment of competence for transformation"/>
    <property type="evidence" value="ECO:0007669"/>
    <property type="project" value="InterPro"/>
</dbReference>